<name>A0A0G0D4K1_9BACT</name>
<reference evidence="1 2" key="1">
    <citation type="journal article" date="2015" name="Nature">
        <title>rRNA introns, odd ribosomes, and small enigmatic genomes across a large radiation of phyla.</title>
        <authorList>
            <person name="Brown C.T."/>
            <person name="Hug L.A."/>
            <person name="Thomas B.C."/>
            <person name="Sharon I."/>
            <person name="Castelle C.J."/>
            <person name="Singh A."/>
            <person name="Wilkins M.J."/>
            <person name="Williams K.H."/>
            <person name="Banfield J.F."/>
        </authorList>
    </citation>
    <scope>NUCLEOTIDE SEQUENCE [LARGE SCALE GENOMIC DNA]</scope>
</reference>
<dbReference type="EMBL" id="LBRB01000002">
    <property type="protein sequence ID" value="KKP89129.1"/>
    <property type="molecule type" value="Genomic_DNA"/>
</dbReference>
<sequence length="305" mass="35793">MQLIQKQKYFGFEIYLKKELSKEGKNNLLLKDIEYDYETGLIFENVDHDATFLIEIHTLKGSLIAVEIDKQKNITQKSSLRGSTRQVVSSKGKIFGVYQKRVRVKIHNQIYIPYTTYPENHFKIIDLDSRGKVTIFEIAIISDNGILYLTFQKVHEYQVYNHEEEGIFLCPDLIKWESLCHLVGDFYNDKSRKLPRHDYDLMQKNNLLEFSTTNELIERIKRAEEKLGDGDIKIAVGIWFNFANRFGMVATSQGMARVYYDQISRNDKFPKHVKESEKLIYQELIDIIGNKDTKFKREVRGLSVQ</sequence>
<dbReference type="AlphaFoldDB" id="A0A0G0D4K1"/>
<comment type="caution">
    <text evidence="1">The sequence shown here is derived from an EMBL/GenBank/DDBJ whole genome shotgun (WGS) entry which is preliminary data.</text>
</comment>
<dbReference type="Proteomes" id="UP000034316">
    <property type="component" value="Unassembled WGS sequence"/>
</dbReference>
<evidence type="ECO:0000313" key="2">
    <source>
        <dbReference type="Proteomes" id="UP000034316"/>
    </source>
</evidence>
<organism evidence="1 2">
    <name type="scientific">Berkelbacteria bacterium GW2011_GWA2_35_9</name>
    <dbReference type="NCBI Taxonomy" id="1618333"/>
    <lineage>
        <taxon>Bacteria</taxon>
        <taxon>Candidatus Berkelbacteria</taxon>
    </lineage>
</organism>
<evidence type="ECO:0000313" key="1">
    <source>
        <dbReference type="EMBL" id="KKP89129.1"/>
    </source>
</evidence>
<gene>
    <name evidence="1" type="ORF">UR93_C0002G0031</name>
</gene>
<protein>
    <submittedName>
        <fullName evidence="1">Uncharacterized protein</fullName>
    </submittedName>
</protein>
<accession>A0A0G0D4K1</accession>
<proteinExistence type="predicted"/>